<feature type="transmembrane region" description="Helical" evidence="7">
    <location>
        <begin position="179"/>
        <end position="197"/>
    </location>
</feature>
<evidence type="ECO:0000256" key="3">
    <source>
        <dbReference type="ARBA" id="ARBA00022692"/>
    </source>
</evidence>
<keyword evidence="5 7" id="KW-0472">Membrane</keyword>
<evidence type="ECO:0000256" key="2">
    <source>
        <dbReference type="ARBA" id="ARBA00022475"/>
    </source>
</evidence>
<dbReference type="GO" id="GO:0005436">
    <property type="term" value="F:sodium:phosphate symporter activity"/>
    <property type="evidence" value="ECO:0007669"/>
    <property type="project" value="InterPro"/>
</dbReference>
<dbReference type="InterPro" id="IPR038078">
    <property type="entry name" value="PhoU-like_sf"/>
</dbReference>
<dbReference type="Pfam" id="PF02690">
    <property type="entry name" value="Na_Pi_cotrans"/>
    <property type="match status" value="2"/>
</dbReference>
<dbReference type="GO" id="GO:0005886">
    <property type="term" value="C:plasma membrane"/>
    <property type="evidence" value="ECO:0007669"/>
    <property type="project" value="UniProtKB-SubCell"/>
</dbReference>
<feature type="transmembrane region" description="Helical" evidence="7">
    <location>
        <begin position="464"/>
        <end position="489"/>
    </location>
</feature>
<dbReference type="PANTHER" id="PTHR10010:SF46">
    <property type="entry name" value="SODIUM-DEPENDENT PHOSPHATE TRANSPORT PROTEIN 2B"/>
    <property type="match status" value="1"/>
</dbReference>
<evidence type="ECO:0000256" key="5">
    <source>
        <dbReference type="ARBA" id="ARBA00023136"/>
    </source>
</evidence>
<evidence type="ECO:0000313" key="9">
    <source>
        <dbReference type="EMBL" id="VAX37058.1"/>
    </source>
</evidence>
<dbReference type="Pfam" id="PF01895">
    <property type="entry name" value="PhoU"/>
    <property type="match status" value="1"/>
</dbReference>
<dbReference type="GO" id="GO:0044341">
    <property type="term" value="P:sodium-dependent phosphate transport"/>
    <property type="evidence" value="ECO:0007669"/>
    <property type="project" value="InterPro"/>
</dbReference>
<dbReference type="AlphaFoldDB" id="A0A3B1DLZ7"/>
<dbReference type="Gene3D" id="1.20.58.220">
    <property type="entry name" value="Phosphate transport system protein phou homolog 2, domain 2"/>
    <property type="match status" value="1"/>
</dbReference>
<dbReference type="InterPro" id="IPR026022">
    <property type="entry name" value="PhoU_dom"/>
</dbReference>
<evidence type="ECO:0000259" key="8">
    <source>
        <dbReference type="Pfam" id="PF01895"/>
    </source>
</evidence>
<evidence type="ECO:0000256" key="4">
    <source>
        <dbReference type="ARBA" id="ARBA00022989"/>
    </source>
</evidence>
<organism evidence="9">
    <name type="scientific">hydrothermal vent metagenome</name>
    <dbReference type="NCBI Taxonomy" id="652676"/>
    <lineage>
        <taxon>unclassified sequences</taxon>
        <taxon>metagenomes</taxon>
        <taxon>ecological metagenomes</taxon>
    </lineage>
</organism>
<dbReference type="NCBIfam" id="TIGR00704">
    <property type="entry name" value="NaPi_cotrn_rel"/>
    <property type="match status" value="1"/>
</dbReference>
<feature type="domain" description="PhoU" evidence="8">
    <location>
        <begin position="528"/>
        <end position="615"/>
    </location>
</feature>
<feature type="transmembrane region" description="Helical" evidence="7">
    <location>
        <begin position="357"/>
        <end position="386"/>
    </location>
</feature>
<dbReference type="NCBIfam" id="NF037997">
    <property type="entry name" value="Na_Pi_symport"/>
    <property type="match status" value="1"/>
</dbReference>
<feature type="transmembrane region" description="Helical" evidence="7">
    <location>
        <begin position="224"/>
        <end position="251"/>
    </location>
</feature>
<comment type="subcellular location">
    <subcellularLocation>
        <location evidence="1">Cell membrane</location>
        <topology evidence="1">Multi-pass membrane protein</topology>
    </subcellularLocation>
</comment>
<reference evidence="9" key="1">
    <citation type="submission" date="2018-06" db="EMBL/GenBank/DDBJ databases">
        <authorList>
            <person name="Zhirakovskaya E."/>
        </authorList>
    </citation>
    <scope>NUCLEOTIDE SEQUENCE</scope>
</reference>
<dbReference type="InterPro" id="IPR003841">
    <property type="entry name" value="Na/Pi_transpt"/>
</dbReference>
<proteinExistence type="predicted"/>
<gene>
    <name evidence="9" type="ORF">MNBD_PLANCTO02-3309</name>
</gene>
<dbReference type="SUPFAM" id="SSF109755">
    <property type="entry name" value="PhoU-like"/>
    <property type="match status" value="1"/>
</dbReference>
<name>A0A3B1DLZ7_9ZZZZ</name>
<feature type="transmembrane region" description="Helical" evidence="7">
    <location>
        <begin position="307"/>
        <end position="326"/>
    </location>
</feature>
<feature type="region of interest" description="Disordered" evidence="6">
    <location>
        <begin position="49"/>
        <end position="73"/>
    </location>
</feature>
<evidence type="ECO:0000256" key="1">
    <source>
        <dbReference type="ARBA" id="ARBA00004651"/>
    </source>
</evidence>
<protein>
    <submittedName>
        <fullName evidence="9">Sodium-dependent phosphate transporter</fullName>
    </submittedName>
</protein>
<dbReference type="InterPro" id="IPR004633">
    <property type="entry name" value="NaPi_cotrn-rel/YqeW-like"/>
</dbReference>
<feature type="transmembrane region" description="Helical" evidence="7">
    <location>
        <begin position="257"/>
        <end position="279"/>
    </location>
</feature>
<feature type="transmembrane region" description="Helical" evidence="7">
    <location>
        <begin position="392"/>
        <end position="410"/>
    </location>
</feature>
<dbReference type="EMBL" id="UOGL01000097">
    <property type="protein sequence ID" value="VAX37058.1"/>
    <property type="molecule type" value="Genomic_DNA"/>
</dbReference>
<evidence type="ECO:0000256" key="7">
    <source>
        <dbReference type="SAM" id="Phobius"/>
    </source>
</evidence>
<accession>A0A3B1DLZ7</accession>
<evidence type="ECO:0000256" key="6">
    <source>
        <dbReference type="SAM" id="MobiDB-lite"/>
    </source>
</evidence>
<keyword evidence="3 7" id="KW-0812">Transmembrane</keyword>
<feature type="compositionally biased region" description="Polar residues" evidence="6">
    <location>
        <begin position="52"/>
        <end position="63"/>
    </location>
</feature>
<feature type="transmembrane region" description="Helical" evidence="7">
    <location>
        <begin position="422"/>
        <end position="444"/>
    </location>
</feature>
<keyword evidence="4 7" id="KW-1133">Transmembrane helix</keyword>
<dbReference type="PANTHER" id="PTHR10010">
    <property type="entry name" value="SOLUTE CARRIER FAMILY 34 SODIUM PHOSPHATE , MEMBER 2-RELATED"/>
    <property type="match status" value="1"/>
</dbReference>
<keyword evidence="2" id="KW-1003">Cell membrane</keyword>
<feature type="compositionally biased region" description="Basic and acidic residues" evidence="6">
    <location>
        <begin position="64"/>
        <end position="73"/>
    </location>
</feature>
<sequence length="724" mass="80284">MPAPLITLNNSLLPSSQPLHWLRKLIYFCAIAPLLWISVDSLWGADEKVEPTNKTQKQTSAKEVSSERKNATEGHARETLKIFPDIKILYGIKTTRIDLPASIKYEDGTPFAKEGETLNWEVTHNKKKKVAEVEIDEKSNQLVFSFKKLGKTELRLKATNSQGKIVDTAIHVAVWKADYWKLIMTVIGGLGIFLLGMKNMSEGLQAVAGNGLRRVISLITNNRLMAVGVGTGVTMVVQSSTITTVMVVGFVNSGFMTLSQAVGVIMGANIGTTITGWVLALKIGKFGLPIIGVCVFGWLFSKSDRVRFLLMFGMGLGMVFLGLETMKSGFSVIKNLPAFEAWFKTFSAETFIGRWQCALIGCLLTFIVQSSSATLGITIALAQIGVIPFETAAALVMGENIGTTITAWLASFGTTTNAKRAAYFHVLFNVIGVMWILTVFPYFLPLVKSIVGMRTGSEFLDPTVGIATAHSCFNIVNTIMFIPFAGFLAKFLEKVVPDKGKETPHLTSLDIRMLDTPVMAIEQSRVEILRMAEGCQKMMDWLKEVLSTSQPSSETVRKLFNREEVLDNIQDEIVVFMTDLLSGSAPHEIVEEARQQLRMADEYESVSDYITSIVKFQLKLENQGHQLDDSHRKSLLELHELVAEYLAMITTALENRQTEIMTKARSLGDALKKKAKVMRDNHIEELSKSRIEPNVNLTYTSTLNSYRRVRDHALNIAEAIAGEK</sequence>